<reference evidence="2 3" key="2">
    <citation type="submission" date="2018-11" db="EMBL/GenBank/DDBJ databases">
        <authorList>
            <consortium name="Pathogen Informatics"/>
        </authorList>
    </citation>
    <scope>NUCLEOTIDE SEQUENCE [LARGE SCALE GENOMIC DNA]</scope>
</reference>
<protein>
    <submittedName>
        <fullName evidence="4">ABC transmembrane type-1 domain-containing protein</fullName>
    </submittedName>
</protein>
<dbReference type="AlphaFoldDB" id="A0A0M3JBN0"/>
<keyword evidence="1" id="KW-0472">Membrane</keyword>
<evidence type="ECO:0000256" key="1">
    <source>
        <dbReference type="SAM" id="Phobius"/>
    </source>
</evidence>
<dbReference type="WBParaSite" id="ASIM_0000500601-mRNA-1">
    <property type="protein sequence ID" value="ASIM_0000500601-mRNA-1"/>
    <property type="gene ID" value="ASIM_0000500601"/>
</dbReference>
<gene>
    <name evidence="2" type="ORF">ASIM_LOCUS4814</name>
</gene>
<sequence length="146" mass="16525">MEEMIEVKFNQLNDAMSSSKRKRGFWLELKLFFGMVSSTHSNPTKIKICGEGSRSVMLMLFGTLCAVLSGCCLSVTLIFTGRMKHVLLTHTVTAELFRIHAYEQHMASLSFGSSLVDYLSEKYAHLAQNISSNRRLQIEIQSELNK</sequence>
<feature type="transmembrane region" description="Helical" evidence="1">
    <location>
        <begin position="56"/>
        <end position="79"/>
    </location>
</feature>
<keyword evidence="3" id="KW-1185">Reference proteome</keyword>
<evidence type="ECO:0000313" key="2">
    <source>
        <dbReference type="EMBL" id="VDK24537.1"/>
    </source>
</evidence>
<dbReference type="Proteomes" id="UP000267096">
    <property type="component" value="Unassembled WGS sequence"/>
</dbReference>
<proteinExistence type="predicted"/>
<keyword evidence="1" id="KW-0812">Transmembrane</keyword>
<dbReference type="EMBL" id="UYRR01008831">
    <property type="protein sequence ID" value="VDK24537.1"/>
    <property type="molecule type" value="Genomic_DNA"/>
</dbReference>
<reference evidence="4" key="1">
    <citation type="submission" date="2017-02" db="UniProtKB">
        <authorList>
            <consortium name="WormBaseParasite"/>
        </authorList>
    </citation>
    <scope>IDENTIFICATION</scope>
</reference>
<accession>A0A0M3JBN0</accession>
<organism evidence="4">
    <name type="scientific">Anisakis simplex</name>
    <name type="common">Herring worm</name>
    <dbReference type="NCBI Taxonomy" id="6269"/>
    <lineage>
        <taxon>Eukaryota</taxon>
        <taxon>Metazoa</taxon>
        <taxon>Ecdysozoa</taxon>
        <taxon>Nematoda</taxon>
        <taxon>Chromadorea</taxon>
        <taxon>Rhabditida</taxon>
        <taxon>Spirurina</taxon>
        <taxon>Ascaridomorpha</taxon>
        <taxon>Ascaridoidea</taxon>
        <taxon>Anisakidae</taxon>
        <taxon>Anisakis</taxon>
        <taxon>Anisakis simplex complex</taxon>
    </lineage>
</organism>
<name>A0A0M3JBN0_ANISI</name>
<evidence type="ECO:0000313" key="4">
    <source>
        <dbReference type="WBParaSite" id="ASIM_0000500601-mRNA-1"/>
    </source>
</evidence>
<evidence type="ECO:0000313" key="3">
    <source>
        <dbReference type="Proteomes" id="UP000267096"/>
    </source>
</evidence>
<keyword evidence="1" id="KW-1133">Transmembrane helix</keyword>